<evidence type="ECO:0000256" key="1">
    <source>
        <dbReference type="SAM" id="Phobius"/>
    </source>
</evidence>
<dbReference type="Proteomes" id="UP001061302">
    <property type="component" value="Chromosome"/>
</dbReference>
<sequence>MQLTVNQRLIAIIAGAIVALLATGLIGFLGSQRLSETLRHTDQTLIHSLATLSGIERDFLLIRVNALYHLSYDRPERKVPHERIVRRNIESIEKQLQEYAAGLAVTARDRELLQRDRQLFEQYRSALEKVLSASNSANREAAVLLIESEWKPAGERLTLALAEHARYKERLVEQMAHESMQSGQRNSLAVLIATLAGIVLVTAAGLLLKRNLAAL</sequence>
<evidence type="ECO:0000313" key="4">
    <source>
        <dbReference type="Proteomes" id="UP001061302"/>
    </source>
</evidence>
<feature type="transmembrane region" description="Helical" evidence="1">
    <location>
        <begin position="188"/>
        <end position="208"/>
    </location>
</feature>
<dbReference type="InterPro" id="IPR024478">
    <property type="entry name" value="HlyB_4HB_MCP"/>
</dbReference>
<dbReference type="EMBL" id="CP106753">
    <property type="protein sequence ID" value="UXY16870.1"/>
    <property type="molecule type" value="Genomic_DNA"/>
</dbReference>
<protein>
    <submittedName>
        <fullName evidence="3">MCP four helix bundle domain-containing protein</fullName>
    </submittedName>
</protein>
<keyword evidence="1" id="KW-1133">Transmembrane helix</keyword>
<organism evidence="3 4">
    <name type="scientific">Chitiniphilus purpureus</name>
    <dbReference type="NCBI Taxonomy" id="2981137"/>
    <lineage>
        <taxon>Bacteria</taxon>
        <taxon>Pseudomonadati</taxon>
        <taxon>Pseudomonadota</taxon>
        <taxon>Betaproteobacteria</taxon>
        <taxon>Neisseriales</taxon>
        <taxon>Chitinibacteraceae</taxon>
        <taxon>Chitiniphilus</taxon>
    </lineage>
</organism>
<dbReference type="Pfam" id="PF12729">
    <property type="entry name" value="4HB_MCP_1"/>
    <property type="match status" value="1"/>
</dbReference>
<evidence type="ECO:0000313" key="3">
    <source>
        <dbReference type="EMBL" id="UXY16870.1"/>
    </source>
</evidence>
<reference evidence="3" key="1">
    <citation type="submission" date="2022-10" db="EMBL/GenBank/DDBJ databases">
        <title>Chitiniphilus purpureus sp. nov., a novel chitin-degrading bacterium isolated from crawfish pond sediment.</title>
        <authorList>
            <person name="Li K."/>
        </authorList>
    </citation>
    <scope>NUCLEOTIDE SEQUENCE</scope>
    <source>
        <strain evidence="3">CD1</strain>
    </source>
</reference>
<evidence type="ECO:0000259" key="2">
    <source>
        <dbReference type="Pfam" id="PF12729"/>
    </source>
</evidence>
<name>A0ABY6DR69_9NEIS</name>
<keyword evidence="1" id="KW-0472">Membrane</keyword>
<accession>A0ABY6DR69</accession>
<gene>
    <name evidence="3" type="ORF">N8I74_07600</name>
</gene>
<keyword evidence="1" id="KW-0812">Transmembrane</keyword>
<dbReference type="RefSeq" id="WP_263126281.1">
    <property type="nucleotide sequence ID" value="NZ_CP106753.1"/>
</dbReference>
<proteinExistence type="predicted"/>
<feature type="domain" description="Chemotaxis methyl-accepting receptor HlyB-like 4HB MCP" evidence="2">
    <location>
        <begin position="3"/>
        <end position="179"/>
    </location>
</feature>
<keyword evidence="4" id="KW-1185">Reference proteome</keyword>
<feature type="transmembrane region" description="Helical" evidence="1">
    <location>
        <begin position="6"/>
        <end position="29"/>
    </location>
</feature>